<keyword evidence="2" id="KW-1185">Reference proteome</keyword>
<dbReference type="EMBL" id="AKHW03002907">
    <property type="protein sequence ID" value="KYO36810.1"/>
    <property type="molecule type" value="Genomic_DNA"/>
</dbReference>
<name>A0A151NJ70_ALLMI</name>
<sequence length="76" mass="8631">MVAERAVIGAYLCYINPWLYCCFRVALQTGINLEHPVAFIAQHQRTDLIMDLQIKLGPSGDGKQSMKISDANHWLR</sequence>
<dbReference type="Proteomes" id="UP000050525">
    <property type="component" value="Unassembled WGS sequence"/>
</dbReference>
<evidence type="ECO:0000313" key="1">
    <source>
        <dbReference type="EMBL" id="KYO36810.1"/>
    </source>
</evidence>
<protein>
    <submittedName>
        <fullName evidence="1">Uncharacterized protein</fullName>
    </submittedName>
</protein>
<gene>
    <name evidence="1" type="ORF">Y1Q_0020851</name>
</gene>
<evidence type="ECO:0000313" key="2">
    <source>
        <dbReference type="Proteomes" id="UP000050525"/>
    </source>
</evidence>
<accession>A0A151NJ70</accession>
<reference evidence="1 2" key="1">
    <citation type="journal article" date="2012" name="Genome Biol.">
        <title>Sequencing three crocodilian genomes to illuminate the evolution of archosaurs and amniotes.</title>
        <authorList>
            <person name="St John J.A."/>
            <person name="Braun E.L."/>
            <person name="Isberg S.R."/>
            <person name="Miles L.G."/>
            <person name="Chong A.Y."/>
            <person name="Gongora J."/>
            <person name="Dalzell P."/>
            <person name="Moran C."/>
            <person name="Bed'hom B."/>
            <person name="Abzhanov A."/>
            <person name="Burgess S.C."/>
            <person name="Cooksey A.M."/>
            <person name="Castoe T.A."/>
            <person name="Crawford N.G."/>
            <person name="Densmore L.D."/>
            <person name="Drew J.C."/>
            <person name="Edwards S.V."/>
            <person name="Faircloth B.C."/>
            <person name="Fujita M.K."/>
            <person name="Greenwold M.J."/>
            <person name="Hoffmann F.G."/>
            <person name="Howard J.M."/>
            <person name="Iguchi T."/>
            <person name="Janes D.E."/>
            <person name="Khan S.Y."/>
            <person name="Kohno S."/>
            <person name="de Koning A.J."/>
            <person name="Lance S.L."/>
            <person name="McCarthy F.M."/>
            <person name="McCormack J.E."/>
            <person name="Merchant M.E."/>
            <person name="Peterson D.G."/>
            <person name="Pollock D.D."/>
            <person name="Pourmand N."/>
            <person name="Raney B.J."/>
            <person name="Roessler K.A."/>
            <person name="Sanford J.R."/>
            <person name="Sawyer R.H."/>
            <person name="Schmidt C.J."/>
            <person name="Triplett E.W."/>
            <person name="Tuberville T.D."/>
            <person name="Venegas-Anaya M."/>
            <person name="Howard J.T."/>
            <person name="Jarvis E.D."/>
            <person name="Guillette L.J.Jr."/>
            <person name="Glenn T.C."/>
            <person name="Green R.E."/>
            <person name="Ray D.A."/>
        </authorList>
    </citation>
    <scope>NUCLEOTIDE SEQUENCE [LARGE SCALE GENOMIC DNA]</scope>
    <source>
        <strain evidence="1">KSC_2009_1</strain>
    </source>
</reference>
<dbReference type="AlphaFoldDB" id="A0A151NJ70"/>
<comment type="caution">
    <text evidence="1">The sequence shown here is derived from an EMBL/GenBank/DDBJ whole genome shotgun (WGS) entry which is preliminary data.</text>
</comment>
<organism evidence="1 2">
    <name type="scientific">Alligator mississippiensis</name>
    <name type="common">American alligator</name>
    <dbReference type="NCBI Taxonomy" id="8496"/>
    <lineage>
        <taxon>Eukaryota</taxon>
        <taxon>Metazoa</taxon>
        <taxon>Chordata</taxon>
        <taxon>Craniata</taxon>
        <taxon>Vertebrata</taxon>
        <taxon>Euteleostomi</taxon>
        <taxon>Archelosauria</taxon>
        <taxon>Archosauria</taxon>
        <taxon>Crocodylia</taxon>
        <taxon>Alligatoridae</taxon>
        <taxon>Alligatorinae</taxon>
        <taxon>Alligator</taxon>
    </lineage>
</organism>
<proteinExistence type="predicted"/>